<comment type="caution">
    <text evidence="2">The sequence shown here is derived from an EMBL/GenBank/DDBJ whole genome shotgun (WGS) entry which is preliminary data.</text>
</comment>
<feature type="region of interest" description="Disordered" evidence="1">
    <location>
        <begin position="39"/>
        <end position="70"/>
    </location>
</feature>
<dbReference type="EMBL" id="JAUBDH010000005">
    <property type="protein sequence ID" value="MDW0110412.1"/>
    <property type="molecule type" value="Genomic_DNA"/>
</dbReference>
<keyword evidence="3" id="KW-1185">Reference proteome</keyword>
<proteinExistence type="predicted"/>
<name>A0ABU4G0C6_9BACL</name>
<evidence type="ECO:0000313" key="2">
    <source>
        <dbReference type="EMBL" id="MDW0110412.1"/>
    </source>
</evidence>
<accession>A0ABU4G0C6</accession>
<dbReference type="RefSeq" id="WP_317935962.1">
    <property type="nucleotide sequence ID" value="NZ_JAUBDH010000005.1"/>
</dbReference>
<dbReference type="Proteomes" id="UP001280629">
    <property type="component" value="Unassembled WGS sequence"/>
</dbReference>
<evidence type="ECO:0000256" key="1">
    <source>
        <dbReference type="SAM" id="MobiDB-lite"/>
    </source>
</evidence>
<reference evidence="2 3" key="1">
    <citation type="submission" date="2023-06" db="EMBL/GenBank/DDBJ databases">
        <title>Sporosarcina sp. nov., isolated from Korean traditional fermented seafood 'Jeotgal'.</title>
        <authorList>
            <person name="Yang A.-I."/>
            <person name="Shin N.-R."/>
        </authorList>
    </citation>
    <scope>NUCLEOTIDE SEQUENCE [LARGE SCALE GENOMIC DNA]</scope>
    <source>
        <strain evidence="2 3">KCTC3840</strain>
    </source>
</reference>
<organism evidence="2 3">
    <name type="scientific">Sporosarcina aquimarina</name>
    <dbReference type="NCBI Taxonomy" id="114975"/>
    <lineage>
        <taxon>Bacteria</taxon>
        <taxon>Bacillati</taxon>
        <taxon>Bacillota</taxon>
        <taxon>Bacilli</taxon>
        <taxon>Bacillales</taxon>
        <taxon>Caryophanaceae</taxon>
        <taxon>Sporosarcina</taxon>
    </lineage>
</organism>
<gene>
    <name evidence="2" type="ORF">QT716_10225</name>
</gene>
<evidence type="ECO:0000313" key="3">
    <source>
        <dbReference type="Proteomes" id="UP001280629"/>
    </source>
</evidence>
<sequence length="70" mass="7256">MKSRGKSGGCRFSPCFFVLEWKNGGSGLSGIRSIVWESDQAGGESAQASVESDQAGGDGNPPDLKRNPPG</sequence>
<protein>
    <submittedName>
        <fullName evidence="2">Uncharacterized protein</fullName>
    </submittedName>
</protein>